<accession>A0ABR1XYA6</accession>
<proteinExistence type="predicted"/>
<evidence type="ECO:0000313" key="2">
    <source>
        <dbReference type="Proteomes" id="UP001456524"/>
    </source>
</evidence>
<reference evidence="1 2" key="1">
    <citation type="journal article" date="2022" name="G3 (Bethesda)">
        <title>Enemy or ally: a genomic approach to elucidate the lifestyle of Phyllosticta citrichinaensis.</title>
        <authorList>
            <person name="Buijs V.A."/>
            <person name="Groenewald J.Z."/>
            <person name="Haridas S."/>
            <person name="LaButti K.M."/>
            <person name="Lipzen A."/>
            <person name="Martin F.M."/>
            <person name="Barry K."/>
            <person name="Grigoriev I.V."/>
            <person name="Crous P.W."/>
            <person name="Seidl M.F."/>
        </authorList>
    </citation>
    <scope>NUCLEOTIDE SEQUENCE [LARGE SCALE GENOMIC DNA]</scope>
    <source>
        <strain evidence="1 2">CBS 129764</strain>
    </source>
</reference>
<sequence>MLRAHAWKTGHSRFLHLFDTWKAPSAELSSGSECLSAARFQETPPGAENGFTSVLARHLKALDGEPRSVAQMYAEIVRQQQHYELEATPIRLPEEDQPRIVLARQESVPQQMGNLTQSARTRSIQAMAESTLRVLISVNVAVDRAKPAEAGDWKECIAASLPPLLREVAVEVEAALETDASLLLLFVSMPVEVWDGLPAHKEAYNFVSFVKKGGDGN</sequence>
<name>A0ABR1XYA6_9PEZI</name>
<dbReference type="EMBL" id="JBBWUH010000003">
    <property type="protein sequence ID" value="KAK8173229.1"/>
    <property type="molecule type" value="Genomic_DNA"/>
</dbReference>
<gene>
    <name evidence="1" type="ORF">IWX90DRAFT_475901</name>
</gene>
<protein>
    <submittedName>
        <fullName evidence="1">Uncharacterized protein</fullName>
    </submittedName>
</protein>
<organism evidence="1 2">
    <name type="scientific">Phyllosticta citrichinensis</name>
    <dbReference type="NCBI Taxonomy" id="1130410"/>
    <lineage>
        <taxon>Eukaryota</taxon>
        <taxon>Fungi</taxon>
        <taxon>Dikarya</taxon>
        <taxon>Ascomycota</taxon>
        <taxon>Pezizomycotina</taxon>
        <taxon>Dothideomycetes</taxon>
        <taxon>Dothideomycetes incertae sedis</taxon>
        <taxon>Botryosphaeriales</taxon>
        <taxon>Phyllostictaceae</taxon>
        <taxon>Phyllosticta</taxon>
    </lineage>
</organism>
<evidence type="ECO:0000313" key="1">
    <source>
        <dbReference type="EMBL" id="KAK8173229.1"/>
    </source>
</evidence>
<dbReference type="Proteomes" id="UP001456524">
    <property type="component" value="Unassembled WGS sequence"/>
</dbReference>
<keyword evidence="2" id="KW-1185">Reference proteome</keyword>
<comment type="caution">
    <text evidence="1">The sequence shown here is derived from an EMBL/GenBank/DDBJ whole genome shotgun (WGS) entry which is preliminary data.</text>
</comment>